<sequence length="301" mass="34732">MKQFLRLWFSFSRKELNGILVLFVFIVLLIFSNFYLERIFINEPIDFKKFNTEIAAFEAQCSQDSKLEVKQGSKVSEKKVEVKRSVKLFAFNPNNLSEADWKLLGLSDKQIHVIKNYESKGGHFYRKEDLKKMYSISAEEYARLEPYITLSSKEKSKSQTIPSNKAQQMKIIELNASDSLALVGLPGIGPAFATRIIKYRNRLGGFYQKEQLMEVYGLDSMKYSSVENLIKVDASTINKVNINSAEFSDLKRFPYWSYKQINVLLNYRKQHGSFKTVDDLMTTGVIDKNTLVKLAPYLLSN</sequence>
<dbReference type="RefSeq" id="WP_142604376.1">
    <property type="nucleotide sequence ID" value="NZ_FXSZ01000008.1"/>
</dbReference>
<dbReference type="PANTHER" id="PTHR21180:SF32">
    <property type="entry name" value="ENDONUCLEASE_EXONUCLEASE_PHOSPHATASE FAMILY DOMAIN-CONTAINING PROTEIN 1"/>
    <property type="match status" value="1"/>
</dbReference>
<dbReference type="EMBL" id="FXSZ01000008">
    <property type="protein sequence ID" value="SMO74605.1"/>
    <property type="molecule type" value="Genomic_DNA"/>
</dbReference>
<dbReference type="SUPFAM" id="SSF47781">
    <property type="entry name" value="RuvA domain 2-like"/>
    <property type="match status" value="3"/>
</dbReference>
<gene>
    <name evidence="2" type="ORF">SAMN06265350_10890</name>
</gene>
<feature type="transmembrane region" description="Helical" evidence="1">
    <location>
        <begin position="16"/>
        <end position="36"/>
    </location>
</feature>
<dbReference type="InterPro" id="IPR010994">
    <property type="entry name" value="RuvA_2-like"/>
</dbReference>
<dbReference type="InterPro" id="IPR051675">
    <property type="entry name" value="Endo/Exo/Phosphatase_dom_1"/>
</dbReference>
<protein>
    <submittedName>
        <fullName evidence="2">DNA uptake protein ComE</fullName>
    </submittedName>
</protein>
<evidence type="ECO:0000313" key="3">
    <source>
        <dbReference type="Proteomes" id="UP000315971"/>
    </source>
</evidence>
<dbReference type="GO" id="GO:0015628">
    <property type="term" value="P:protein secretion by the type II secretion system"/>
    <property type="evidence" value="ECO:0007669"/>
    <property type="project" value="TreeGrafter"/>
</dbReference>
<proteinExistence type="predicted"/>
<dbReference type="GO" id="GO:0015627">
    <property type="term" value="C:type II protein secretion system complex"/>
    <property type="evidence" value="ECO:0007669"/>
    <property type="project" value="TreeGrafter"/>
</dbReference>
<name>A0A521DSM5_9SPHI</name>
<reference evidence="2 3" key="1">
    <citation type="submission" date="2017-05" db="EMBL/GenBank/DDBJ databases">
        <authorList>
            <person name="Varghese N."/>
            <person name="Submissions S."/>
        </authorList>
    </citation>
    <scope>NUCLEOTIDE SEQUENCE [LARGE SCALE GENOMIC DNA]</scope>
    <source>
        <strain evidence="2 3">DSM 21342</strain>
    </source>
</reference>
<dbReference type="Proteomes" id="UP000315971">
    <property type="component" value="Unassembled WGS sequence"/>
</dbReference>
<accession>A0A521DSM5</accession>
<keyword evidence="1" id="KW-1133">Transmembrane helix</keyword>
<evidence type="ECO:0000313" key="2">
    <source>
        <dbReference type="EMBL" id="SMO74605.1"/>
    </source>
</evidence>
<evidence type="ECO:0000256" key="1">
    <source>
        <dbReference type="SAM" id="Phobius"/>
    </source>
</evidence>
<dbReference type="AlphaFoldDB" id="A0A521DSM5"/>
<keyword evidence="1" id="KW-0812">Transmembrane</keyword>
<dbReference type="Gene3D" id="1.10.150.280">
    <property type="entry name" value="AF1531-like domain"/>
    <property type="match status" value="2"/>
</dbReference>
<dbReference type="PANTHER" id="PTHR21180">
    <property type="entry name" value="ENDONUCLEASE/EXONUCLEASE/PHOSPHATASE FAMILY DOMAIN-CONTAINING PROTEIN 1"/>
    <property type="match status" value="1"/>
</dbReference>
<organism evidence="2 3">
    <name type="scientific">Solitalea koreensis</name>
    <dbReference type="NCBI Taxonomy" id="543615"/>
    <lineage>
        <taxon>Bacteria</taxon>
        <taxon>Pseudomonadati</taxon>
        <taxon>Bacteroidota</taxon>
        <taxon>Sphingobacteriia</taxon>
        <taxon>Sphingobacteriales</taxon>
        <taxon>Sphingobacteriaceae</taxon>
        <taxon>Solitalea</taxon>
    </lineage>
</organism>
<dbReference type="OrthoDB" id="981124at2"/>
<keyword evidence="1" id="KW-0472">Membrane</keyword>
<keyword evidence="3" id="KW-1185">Reference proteome</keyword>
<dbReference type="Pfam" id="PF12836">
    <property type="entry name" value="HHH_3"/>
    <property type="match status" value="2"/>
</dbReference>